<evidence type="ECO:0000256" key="3">
    <source>
        <dbReference type="ARBA" id="ARBA00023027"/>
    </source>
</evidence>
<dbReference type="Gene3D" id="3.40.50.720">
    <property type="entry name" value="NAD(P)-binding Rossmann-like Domain"/>
    <property type="match status" value="2"/>
</dbReference>
<gene>
    <name evidence="6" type="ORF">sS8_2885</name>
</gene>
<dbReference type="SUPFAM" id="SSF52413">
    <property type="entry name" value="UDP-glucose/GDP-mannose dehydrogenase C-terminal domain"/>
    <property type="match status" value="1"/>
</dbReference>
<accession>A0A250KT49</accession>
<dbReference type="InterPro" id="IPR017476">
    <property type="entry name" value="UDP-Glc/GDP-Man"/>
</dbReference>
<dbReference type="Proteomes" id="UP000266313">
    <property type="component" value="Chromosome"/>
</dbReference>
<dbReference type="KEGG" id="mmai:sS8_2885"/>
<dbReference type="InterPro" id="IPR014026">
    <property type="entry name" value="UDP-Glc/GDP-Man_DH_dimer"/>
</dbReference>
<dbReference type="SMART" id="SM00984">
    <property type="entry name" value="UDPG_MGDP_dh_C"/>
    <property type="match status" value="1"/>
</dbReference>
<evidence type="ECO:0000256" key="1">
    <source>
        <dbReference type="ARBA" id="ARBA00006601"/>
    </source>
</evidence>
<dbReference type="PANTHER" id="PTHR43491:SF2">
    <property type="entry name" value="UDP-N-ACETYL-D-MANNOSAMINE DEHYDROGENASE"/>
    <property type="match status" value="1"/>
</dbReference>
<evidence type="ECO:0000259" key="5">
    <source>
        <dbReference type="SMART" id="SM00984"/>
    </source>
</evidence>
<organism evidence="6 7">
    <name type="scientific">Methylocaldum marinum</name>
    <dbReference type="NCBI Taxonomy" id="1432792"/>
    <lineage>
        <taxon>Bacteria</taxon>
        <taxon>Pseudomonadati</taxon>
        <taxon>Pseudomonadota</taxon>
        <taxon>Gammaproteobacteria</taxon>
        <taxon>Methylococcales</taxon>
        <taxon>Methylococcaceae</taxon>
        <taxon>Methylocaldum</taxon>
    </lineage>
</organism>
<dbReference type="Pfam" id="PF03720">
    <property type="entry name" value="UDPG_MGDP_dh_C"/>
    <property type="match status" value="1"/>
</dbReference>
<dbReference type="SUPFAM" id="SSF48179">
    <property type="entry name" value="6-phosphogluconate dehydrogenase C-terminal domain-like"/>
    <property type="match status" value="1"/>
</dbReference>
<dbReference type="InterPro" id="IPR036220">
    <property type="entry name" value="UDP-Glc/GDP-Man_DH_C_sf"/>
</dbReference>
<sequence length="484" mass="52831">MISGFNLFRDIAASAGRTVPHANRPIVCVQGLGFVGAAMAVALANARDARGEPYFDVIGVDLPTPEGLAKIAAINSGTLPIKAADPKFSSALDQAHALGNLIATADPAAYALAETIVIDVHLDVTYREGEPVLKLDNFRSAIKSVGGYMRRGCLVMVETTVPPGTCEKIIAPQLAEALRERGLPENAFLLAHSYERIMPGSDYLDSIVNFWRVYAGYTPEAADACEKFLSKLINTRDYKLTRLSPITSSEVGKVLENSYRAATIAFMDEWSRFAESIGIDLFEVISAIRKRPTHSNMRQPGFGVGGYCLTKDPLLAPLAARHLFDMPNLTFPFCELAVTVNRTMPLASLNKVQQILGGRLSGKSILLLGVSYRQEVGDTRYSPSQIFVEHARARGAKVMCHDPYVDYWPELREQLPSEIPTPEHIDAVVFAVPHRDYRTLDVKTWLNGSQPVILDANDVLNNDQRASALAAGCTLVSTGRGRTL</sequence>
<dbReference type="NCBIfam" id="TIGR03026">
    <property type="entry name" value="NDP-sugDHase"/>
    <property type="match status" value="1"/>
</dbReference>
<keyword evidence="7" id="KW-1185">Reference proteome</keyword>
<evidence type="ECO:0000256" key="4">
    <source>
        <dbReference type="PIRNR" id="PIRNR000124"/>
    </source>
</evidence>
<reference evidence="6 7" key="1">
    <citation type="submission" date="2016-12" db="EMBL/GenBank/DDBJ databases">
        <title>Genome sequencing of Methylocaldum marinum.</title>
        <authorList>
            <person name="Takeuchi M."/>
            <person name="Kamagata Y."/>
            <person name="Hiraoka S."/>
            <person name="Oshima K."/>
            <person name="Hattori M."/>
            <person name="Iwasaki W."/>
        </authorList>
    </citation>
    <scope>NUCLEOTIDE SEQUENCE [LARGE SCALE GENOMIC DNA]</scope>
    <source>
        <strain evidence="6 7">S8</strain>
    </source>
</reference>
<name>A0A250KT49_9GAMM</name>
<dbReference type="GO" id="GO:0000271">
    <property type="term" value="P:polysaccharide biosynthetic process"/>
    <property type="evidence" value="ECO:0007669"/>
    <property type="project" value="InterPro"/>
</dbReference>
<evidence type="ECO:0000256" key="2">
    <source>
        <dbReference type="ARBA" id="ARBA00023002"/>
    </source>
</evidence>
<evidence type="ECO:0000313" key="7">
    <source>
        <dbReference type="Proteomes" id="UP000266313"/>
    </source>
</evidence>
<dbReference type="PIRSF" id="PIRSF500136">
    <property type="entry name" value="UDP_ManNAc_DH"/>
    <property type="match status" value="1"/>
</dbReference>
<dbReference type="PANTHER" id="PTHR43491">
    <property type="entry name" value="UDP-N-ACETYL-D-MANNOSAMINE DEHYDROGENASE"/>
    <property type="match status" value="1"/>
</dbReference>
<evidence type="ECO:0000313" key="6">
    <source>
        <dbReference type="EMBL" id="BBA34830.1"/>
    </source>
</evidence>
<protein>
    <submittedName>
        <fullName evidence="6">Nucleotide sugar dehydrogenase</fullName>
    </submittedName>
</protein>
<dbReference type="InterPro" id="IPR028359">
    <property type="entry name" value="UDP_ManNAc/GlcNAc_DH"/>
</dbReference>
<dbReference type="PIRSF" id="PIRSF000124">
    <property type="entry name" value="UDPglc_GDPman_dh"/>
    <property type="match status" value="1"/>
</dbReference>
<keyword evidence="2" id="KW-0560">Oxidoreductase</keyword>
<dbReference type="Pfam" id="PF00984">
    <property type="entry name" value="UDPG_MGDP_dh"/>
    <property type="match status" value="1"/>
</dbReference>
<proteinExistence type="inferred from homology"/>
<dbReference type="InterPro" id="IPR001732">
    <property type="entry name" value="UDP-Glc/GDP-Man_DH_N"/>
</dbReference>
<dbReference type="GO" id="GO:0016616">
    <property type="term" value="F:oxidoreductase activity, acting on the CH-OH group of donors, NAD or NADP as acceptor"/>
    <property type="evidence" value="ECO:0007669"/>
    <property type="project" value="InterPro"/>
</dbReference>
<dbReference type="RefSeq" id="WP_119630152.1">
    <property type="nucleotide sequence ID" value="NZ_AP017928.1"/>
</dbReference>
<feature type="domain" description="UDP-glucose/GDP-mannose dehydrogenase C-terminal" evidence="5">
    <location>
        <begin position="366"/>
        <end position="462"/>
    </location>
</feature>
<comment type="similarity">
    <text evidence="1 4">Belongs to the UDP-glucose/GDP-mannose dehydrogenase family.</text>
</comment>
<dbReference type="EMBL" id="AP017928">
    <property type="protein sequence ID" value="BBA34830.1"/>
    <property type="molecule type" value="Genomic_DNA"/>
</dbReference>
<keyword evidence="3" id="KW-0520">NAD</keyword>
<dbReference type="GO" id="GO:0051287">
    <property type="term" value="F:NAD binding"/>
    <property type="evidence" value="ECO:0007669"/>
    <property type="project" value="InterPro"/>
</dbReference>
<dbReference type="OrthoDB" id="9803238at2"/>
<dbReference type="InterPro" id="IPR036291">
    <property type="entry name" value="NAD(P)-bd_dom_sf"/>
</dbReference>
<dbReference type="InterPro" id="IPR008927">
    <property type="entry name" value="6-PGluconate_DH-like_C_sf"/>
</dbReference>
<dbReference type="Pfam" id="PF03721">
    <property type="entry name" value="UDPG_MGDP_dh_N"/>
    <property type="match status" value="1"/>
</dbReference>
<dbReference type="GO" id="GO:0016628">
    <property type="term" value="F:oxidoreductase activity, acting on the CH-CH group of donors, NAD or NADP as acceptor"/>
    <property type="evidence" value="ECO:0007669"/>
    <property type="project" value="InterPro"/>
</dbReference>
<dbReference type="AlphaFoldDB" id="A0A250KT49"/>
<dbReference type="SUPFAM" id="SSF51735">
    <property type="entry name" value="NAD(P)-binding Rossmann-fold domains"/>
    <property type="match status" value="1"/>
</dbReference>
<dbReference type="InterPro" id="IPR014027">
    <property type="entry name" value="UDP-Glc/GDP-Man_DH_C"/>
</dbReference>